<sequence>MGVQYEPVEPVHDLKHYVTRRESPWKVDSDSSGVSTKLKLPEQELQNLENIGSYDLSKVPSLMKDDLCRRMQENDPWV</sequence>
<name>A0ACB9FCC7_CICIN</name>
<accession>A0ACB9FCC7</accession>
<proteinExistence type="predicted"/>
<gene>
    <name evidence="1" type="ORF">L2E82_19301</name>
</gene>
<evidence type="ECO:0000313" key="1">
    <source>
        <dbReference type="EMBL" id="KAI3768535.1"/>
    </source>
</evidence>
<dbReference type="EMBL" id="CM042011">
    <property type="protein sequence ID" value="KAI3768535.1"/>
    <property type="molecule type" value="Genomic_DNA"/>
</dbReference>
<reference evidence="1 2" key="2">
    <citation type="journal article" date="2022" name="Mol. Ecol. Resour.">
        <title>The genomes of chicory, endive, great burdock and yacon provide insights into Asteraceae paleo-polyploidization history and plant inulin production.</title>
        <authorList>
            <person name="Fan W."/>
            <person name="Wang S."/>
            <person name="Wang H."/>
            <person name="Wang A."/>
            <person name="Jiang F."/>
            <person name="Liu H."/>
            <person name="Zhao H."/>
            <person name="Xu D."/>
            <person name="Zhang Y."/>
        </authorList>
    </citation>
    <scope>NUCLEOTIDE SEQUENCE [LARGE SCALE GENOMIC DNA]</scope>
    <source>
        <strain evidence="2">cv. Punajuju</strain>
        <tissue evidence="1">Leaves</tissue>
    </source>
</reference>
<evidence type="ECO:0000313" key="2">
    <source>
        <dbReference type="Proteomes" id="UP001055811"/>
    </source>
</evidence>
<keyword evidence="2" id="KW-1185">Reference proteome</keyword>
<protein>
    <submittedName>
        <fullName evidence="1">Uncharacterized protein</fullName>
    </submittedName>
</protein>
<organism evidence="1 2">
    <name type="scientific">Cichorium intybus</name>
    <name type="common">Chicory</name>
    <dbReference type="NCBI Taxonomy" id="13427"/>
    <lineage>
        <taxon>Eukaryota</taxon>
        <taxon>Viridiplantae</taxon>
        <taxon>Streptophyta</taxon>
        <taxon>Embryophyta</taxon>
        <taxon>Tracheophyta</taxon>
        <taxon>Spermatophyta</taxon>
        <taxon>Magnoliopsida</taxon>
        <taxon>eudicotyledons</taxon>
        <taxon>Gunneridae</taxon>
        <taxon>Pentapetalae</taxon>
        <taxon>asterids</taxon>
        <taxon>campanulids</taxon>
        <taxon>Asterales</taxon>
        <taxon>Asteraceae</taxon>
        <taxon>Cichorioideae</taxon>
        <taxon>Cichorieae</taxon>
        <taxon>Cichoriinae</taxon>
        <taxon>Cichorium</taxon>
    </lineage>
</organism>
<dbReference type="Proteomes" id="UP001055811">
    <property type="component" value="Linkage Group LG03"/>
</dbReference>
<reference evidence="2" key="1">
    <citation type="journal article" date="2022" name="Mol. Ecol. Resour.">
        <title>The genomes of chicory, endive, great burdock and yacon provide insights into Asteraceae palaeo-polyploidization history and plant inulin production.</title>
        <authorList>
            <person name="Fan W."/>
            <person name="Wang S."/>
            <person name="Wang H."/>
            <person name="Wang A."/>
            <person name="Jiang F."/>
            <person name="Liu H."/>
            <person name="Zhao H."/>
            <person name="Xu D."/>
            <person name="Zhang Y."/>
        </authorList>
    </citation>
    <scope>NUCLEOTIDE SEQUENCE [LARGE SCALE GENOMIC DNA]</scope>
    <source>
        <strain evidence="2">cv. Punajuju</strain>
    </source>
</reference>
<comment type="caution">
    <text evidence="1">The sequence shown here is derived from an EMBL/GenBank/DDBJ whole genome shotgun (WGS) entry which is preliminary data.</text>
</comment>